<gene>
    <name evidence="6" type="ORF">BC349_09090</name>
</gene>
<dbReference type="InterPro" id="IPR039425">
    <property type="entry name" value="RNA_pol_sigma-70-like"/>
</dbReference>
<keyword evidence="3" id="KW-0731">Sigma factor</keyword>
<evidence type="ECO:0000256" key="1">
    <source>
        <dbReference type="ARBA" id="ARBA00010641"/>
    </source>
</evidence>
<evidence type="ECO:0000256" key="4">
    <source>
        <dbReference type="ARBA" id="ARBA00023163"/>
    </source>
</evidence>
<keyword evidence="4" id="KW-0804">Transcription</keyword>
<dbReference type="InterPro" id="IPR007627">
    <property type="entry name" value="RNA_pol_sigma70_r2"/>
</dbReference>
<feature type="domain" description="HTH luxR-type" evidence="5">
    <location>
        <begin position="123"/>
        <end position="150"/>
    </location>
</feature>
<dbReference type="InterPro" id="IPR036388">
    <property type="entry name" value="WH-like_DNA-bd_sf"/>
</dbReference>
<evidence type="ECO:0000313" key="7">
    <source>
        <dbReference type="Proteomes" id="UP000765802"/>
    </source>
</evidence>
<dbReference type="PANTHER" id="PTHR43133:SF45">
    <property type="entry name" value="RNA POLYMERASE ECF-TYPE SIGMA FACTOR"/>
    <property type="match status" value="1"/>
</dbReference>
<evidence type="ECO:0000259" key="5">
    <source>
        <dbReference type="PROSITE" id="PS00622"/>
    </source>
</evidence>
<organism evidence="6 7">
    <name type="scientific">Flavihumibacter stibioxidans</name>
    <dbReference type="NCBI Taxonomy" id="1834163"/>
    <lineage>
        <taxon>Bacteria</taxon>
        <taxon>Pseudomonadati</taxon>
        <taxon>Bacteroidota</taxon>
        <taxon>Chitinophagia</taxon>
        <taxon>Chitinophagales</taxon>
        <taxon>Chitinophagaceae</taxon>
        <taxon>Flavihumibacter</taxon>
    </lineage>
</organism>
<dbReference type="SUPFAM" id="SSF88659">
    <property type="entry name" value="Sigma3 and sigma4 domains of RNA polymerase sigma factors"/>
    <property type="match status" value="1"/>
</dbReference>
<dbReference type="InterPro" id="IPR013324">
    <property type="entry name" value="RNA_pol_sigma_r3/r4-like"/>
</dbReference>
<protein>
    <recommendedName>
        <fullName evidence="5">HTH luxR-type domain-containing protein</fullName>
    </recommendedName>
</protein>
<evidence type="ECO:0000313" key="6">
    <source>
        <dbReference type="EMBL" id="MBC6491185.1"/>
    </source>
</evidence>
<keyword evidence="2" id="KW-0805">Transcription regulation</keyword>
<dbReference type="PANTHER" id="PTHR43133">
    <property type="entry name" value="RNA POLYMERASE ECF-TYPE SIGMA FACTO"/>
    <property type="match status" value="1"/>
</dbReference>
<dbReference type="InterPro" id="IPR013325">
    <property type="entry name" value="RNA_pol_sigma_r2"/>
</dbReference>
<dbReference type="InterPro" id="IPR000792">
    <property type="entry name" value="Tscrpt_reg_LuxR_C"/>
</dbReference>
<dbReference type="InterPro" id="IPR013249">
    <property type="entry name" value="RNA_pol_sigma70_r4_t2"/>
</dbReference>
<dbReference type="Pfam" id="PF08281">
    <property type="entry name" value="Sigma70_r4_2"/>
    <property type="match status" value="1"/>
</dbReference>
<sequence length="161" mass="18563">MSEKEFLEQIRANQGIIYKVVSLYAADPEEKKDLYQEILLQCWKGWGNFRGEAKFSTWLYRICLNTIFTSMRKKRLVVYTDELPEDGELAPSQLDKEDSVALQKAIRQLTDLDRAIILLHLDGYGNTEIAGMLGMSANTLSVKLYRIRQRLSKLLNEQGND</sequence>
<name>A0ABR7M8X0_9BACT</name>
<comment type="similarity">
    <text evidence="1">Belongs to the sigma-70 factor family. ECF subfamily.</text>
</comment>
<comment type="caution">
    <text evidence="6">The sequence shown here is derived from an EMBL/GenBank/DDBJ whole genome shotgun (WGS) entry which is preliminary data.</text>
</comment>
<evidence type="ECO:0000256" key="3">
    <source>
        <dbReference type="ARBA" id="ARBA00023082"/>
    </source>
</evidence>
<dbReference type="Gene3D" id="1.10.10.10">
    <property type="entry name" value="Winged helix-like DNA-binding domain superfamily/Winged helix DNA-binding domain"/>
    <property type="match status" value="1"/>
</dbReference>
<dbReference type="Pfam" id="PF04542">
    <property type="entry name" value="Sigma70_r2"/>
    <property type="match status" value="1"/>
</dbReference>
<evidence type="ECO:0000256" key="2">
    <source>
        <dbReference type="ARBA" id="ARBA00023015"/>
    </source>
</evidence>
<accession>A0ABR7M8X0</accession>
<dbReference type="InterPro" id="IPR014284">
    <property type="entry name" value="RNA_pol_sigma-70_dom"/>
</dbReference>
<dbReference type="RefSeq" id="WP_379802325.1">
    <property type="nucleotide sequence ID" value="NZ_JBHULF010000014.1"/>
</dbReference>
<dbReference type="PROSITE" id="PS00622">
    <property type="entry name" value="HTH_LUXR_1"/>
    <property type="match status" value="1"/>
</dbReference>
<dbReference type="SUPFAM" id="SSF88946">
    <property type="entry name" value="Sigma2 domain of RNA polymerase sigma factors"/>
    <property type="match status" value="1"/>
</dbReference>
<dbReference type="Proteomes" id="UP000765802">
    <property type="component" value="Unassembled WGS sequence"/>
</dbReference>
<proteinExistence type="inferred from homology"/>
<dbReference type="Gene3D" id="1.10.1740.10">
    <property type="match status" value="1"/>
</dbReference>
<dbReference type="NCBIfam" id="TIGR02937">
    <property type="entry name" value="sigma70-ECF"/>
    <property type="match status" value="1"/>
</dbReference>
<dbReference type="EMBL" id="MBUA01000012">
    <property type="protein sequence ID" value="MBC6491185.1"/>
    <property type="molecule type" value="Genomic_DNA"/>
</dbReference>
<keyword evidence="7" id="KW-1185">Reference proteome</keyword>
<reference evidence="6 7" key="1">
    <citation type="submission" date="2016-07" db="EMBL/GenBank/DDBJ databases">
        <title>Genome analysis of Flavihumibacter stibioxidans YS-17.</title>
        <authorList>
            <person name="Shi K."/>
            <person name="Han Y."/>
            <person name="Wang G."/>
        </authorList>
    </citation>
    <scope>NUCLEOTIDE SEQUENCE [LARGE SCALE GENOMIC DNA]</scope>
    <source>
        <strain evidence="6 7">YS-17</strain>
    </source>
</reference>